<organism evidence="3 4">
    <name type="scientific">Mytilus galloprovincialis</name>
    <name type="common">Mediterranean mussel</name>
    <dbReference type="NCBI Taxonomy" id="29158"/>
    <lineage>
        <taxon>Eukaryota</taxon>
        <taxon>Metazoa</taxon>
        <taxon>Spiralia</taxon>
        <taxon>Lophotrochozoa</taxon>
        <taxon>Mollusca</taxon>
        <taxon>Bivalvia</taxon>
        <taxon>Autobranchia</taxon>
        <taxon>Pteriomorphia</taxon>
        <taxon>Mytilida</taxon>
        <taxon>Mytiloidea</taxon>
        <taxon>Mytilidae</taxon>
        <taxon>Mytilinae</taxon>
        <taxon>Mytilus</taxon>
    </lineage>
</organism>
<keyword evidence="4" id="KW-1185">Reference proteome</keyword>
<comment type="caution">
    <text evidence="3">The sequence shown here is derived from an EMBL/GenBank/DDBJ whole genome shotgun (WGS) entry which is preliminary data.</text>
</comment>
<reference evidence="3" key="1">
    <citation type="submission" date="2018-11" db="EMBL/GenBank/DDBJ databases">
        <authorList>
            <person name="Alioto T."/>
            <person name="Alioto T."/>
        </authorList>
    </citation>
    <scope>NUCLEOTIDE SEQUENCE</scope>
</reference>
<dbReference type="GO" id="GO:0003677">
    <property type="term" value="F:DNA binding"/>
    <property type="evidence" value="ECO:0007669"/>
    <property type="project" value="UniProtKB-KW"/>
</dbReference>
<dbReference type="PANTHER" id="PTHR33050">
    <property type="entry name" value="REVERSE TRANSCRIPTASE DOMAIN-CONTAINING PROTEIN"/>
    <property type="match status" value="1"/>
</dbReference>
<name>A0A8B6HPM0_MYTGA</name>
<dbReference type="Proteomes" id="UP000596742">
    <property type="component" value="Unassembled WGS sequence"/>
</dbReference>
<feature type="domain" description="Core-binding (CB)" evidence="2">
    <location>
        <begin position="248"/>
        <end position="301"/>
    </location>
</feature>
<dbReference type="InterPro" id="IPR010998">
    <property type="entry name" value="Integrase_recombinase_N"/>
</dbReference>
<dbReference type="OrthoDB" id="6147543at2759"/>
<evidence type="ECO:0000313" key="4">
    <source>
        <dbReference type="Proteomes" id="UP000596742"/>
    </source>
</evidence>
<sequence>MERNKVGALNSCNGDFDSEIFITQESRTEIFWWVNNLKSENGKLIRPIQINFWIETDASLEGWGANFEGQFAGAQYIPGIENFDADHMSRNFTDSTEWQLKVEIFDRICKHFFVPNVDLFASRLNFQVPRFASWSFDPQATYVDAFTISWSNFRPYIFPPFTLLGKILMKIISDKVEKAILIIPFWPAQSWFSLLIPMLISLPVRLPQHKRFSYDAAYRRMPSIKEETKFNRVHCIRKSLLDRGFSESSADVIIASWRPSTIKQYQYSWRKFVIWCVQRKTNYFRPSEKDVIDYLNFLKKQ</sequence>
<dbReference type="AlphaFoldDB" id="A0A8B6HPM0"/>
<accession>A0A8B6HPM0</accession>
<protein>
    <recommendedName>
        <fullName evidence="2">Core-binding (CB) domain-containing protein</fullName>
    </recommendedName>
</protein>
<dbReference type="InterPro" id="IPR044068">
    <property type="entry name" value="CB"/>
</dbReference>
<dbReference type="SUPFAM" id="SSF47823">
    <property type="entry name" value="lambda integrase-like, N-terminal domain"/>
    <property type="match status" value="1"/>
</dbReference>
<dbReference type="InterPro" id="IPR052055">
    <property type="entry name" value="Hepadnavirus_pol/RT"/>
</dbReference>
<evidence type="ECO:0000313" key="3">
    <source>
        <dbReference type="EMBL" id="VDI82138.1"/>
    </source>
</evidence>
<dbReference type="EMBL" id="UYJE01010328">
    <property type="protein sequence ID" value="VDI82138.1"/>
    <property type="molecule type" value="Genomic_DNA"/>
</dbReference>
<evidence type="ECO:0000256" key="1">
    <source>
        <dbReference type="ARBA" id="ARBA00023125"/>
    </source>
</evidence>
<keyword evidence="1" id="KW-0238">DNA-binding</keyword>
<gene>
    <name evidence="3" type="ORF">MGAL_10B063587</name>
</gene>
<dbReference type="Gene3D" id="1.10.150.130">
    <property type="match status" value="1"/>
</dbReference>
<evidence type="ECO:0000259" key="2">
    <source>
        <dbReference type="PROSITE" id="PS51900"/>
    </source>
</evidence>
<dbReference type="PROSITE" id="PS51900">
    <property type="entry name" value="CB"/>
    <property type="match status" value="1"/>
</dbReference>
<dbReference type="PANTHER" id="PTHR33050:SF7">
    <property type="entry name" value="RIBONUCLEASE H"/>
    <property type="match status" value="1"/>
</dbReference>
<proteinExistence type="predicted"/>